<evidence type="ECO:0000313" key="2">
    <source>
        <dbReference type="EMBL" id="KHJ85504.1"/>
    </source>
</evidence>
<dbReference type="Proteomes" id="UP000053660">
    <property type="component" value="Unassembled WGS sequence"/>
</dbReference>
<organism evidence="2 3">
    <name type="scientific">Oesophagostomum dentatum</name>
    <name type="common">Nodular worm</name>
    <dbReference type="NCBI Taxonomy" id="61180"/>
    <lineage>
        <taxon>Eukaryota</taxon>
        <taxon>Metazoa</taxon>
        <taxon>Ecdysozoa</taxon>
        <taxon>Nematoda</taxon>
        <taxon>Chromadorea</taxon>
        <taxon>Rhabditida</taxon>
        <taxon>Rhabditina</taxon>
        <taxon>Rhabditomorpha</taxon>
        <taxon>Strongyloidea</taxon>
        <taxon>Strongylidae</taxon>
        <taxon>Oesophagostomum</taxon>
    </lineage>
</organism>
<feature type="region of interest" description="Disordered" evidence="1">
    <location>
        <begin position="22"/>
        <end position="77"/>
    </location>
</feature>
<gene>
    <name evidence="2" type="ORF">OESDEN_14768</name>
</gene>
<evidence type="ECO:0000313" key="3">
    <source>
        <dbReference type="Proteomes" id="UP000053660"/>
    </source>
</evidence>
<accession>A0A0B1SKQ5</accession>
<proteinExistence type="predicted"/>
<feature type="compositionally biased region" description="Basic and acidic residues" evidence="1">
    <location>
        <begin position="43"/>
        <end position="73"/>
    </location>
</feature>
<dbReference type="AlphaFoldDB" id="A0A0B1SKQ5"/>
<name>A0A0B1SKQ5_OESDE</name>
<feature type="compositionally biased region" description="Basic residues" evidence="1">
    <location>
        <begin position="27"/>
        <end position="42"/>
    </location>
</feature>
<protein>
    <submittedName>
        <fullName evidence="2">Uncharacterized protein</fullName>
    </submittedName>
</protein>
<reference evidence="2 3" key="1">
    <citation type="submission" date="2014-03" db="EMBL/GenBank/DDBJ databases">
        <title>Draft genome of the hookworm Oesophagostomum dentatum.</title>
        <authorList>
            <person name="Mitreva M."/>
        </authorList>
    </citation>
    <scope>NUCLEOTIDE SEQUENCE [LARGE SCALE GENOMIC DNA]</scope>
    <source>
        <strain evidence="2 3">OD-Hann</strain>
    </source>
</reference>
<sequence length="97" mass="11400">MAKTCRRPLLAKNGMKLSNFFEARQSNGKKGRTLSNQTRKRTKTDCQHLTDAWDHQEKDRKQRSSELEQDGRRAQNFSKICSKQNAMQFLIEHMSEK</sequence>
<keyword evidence="3" id="KW-1185">Reference proteome</keyword>
<dbReference type="EMBL" id="KN563634">
    <property type="protein sequence ID" value="KHJ85504.1"/>
    <property type="molecule type" value="Genomic_DNA"/>
</dbReference>
<evidence type="ECO:0000256" key="1">
    <source>
        <dbReference type="SAM" id="MobiDB-lite"/>
    </source>
</evidence>